<gene>
    <name evidence="3" type="ORF">BJX67DRAFT_381253</name>
</gene>
<comment type="caution">
    <text evidence="3">The sequence shown here is derived from an EMBL/GenBank/DDBJ whole genome shotgun (WGS) entry which is preliminary data.</text>
</comment>
<accession>A0ABR4LV68</accession>
<dbReference type="Proteomes" id="UP001610432">
    <property type="component" value="Unassembled WGS sequence"/>
</dbReference>
<feature type="region of interest" description="Disordered" evidence="1">
    <location>
        <begin position="1"/>
        <end position="24"/>
    </location>
</feature>
<evidence type="ECO:0000259" key="2">
    <source>
        <dbReference type="Pfam" id="PF23212"/>
    </source>
</evidence>
<proteinExistence type="predicted"/>
<name>A0ABR4LV68_9EURO</name>
<evidence type="ECO:0000313" key="4">
    <source>
        <dbReference type="Proteomes" id="UP001610432"/>
    </source>
</evidence>
<dbReference type="Pfam" id="PF23212">
    <property type="entry name" value="DUF7064"/>
    <property type="match status" value="1"/>
</dbReference>
<dbReference type="GeneID" id="98148057"/>
<reference evidence="3 4" key="1">
    <citation type="submission" date="2024-07" db="EMBL/GenBank/DDBJ databases">
        <title>Section-level genome sequencing and comparative genomics of Aspergillus sections Usti and Cavernicolus.</title>
        <authorList>
            <consortium name="Lawrence Berkeley National Laboratory"/>
            <person name="Nybo J.L."/>
            <person name="Vesth T.C."/>
            <person name="Theobald S."/>
            <person name="Frisvad J.C."/>
            <person name="Larsen T.O."/>
            <person name="Kjaerboelling I."/>
            <person name="Rothschild-Mancinelli K."/>
            <person name="Lyhne E.K."/>
            <person name="Kogle M.E."/>
            <person name="Barry K."/>
            <person name="Clum A."/>
            <person name="Na H."/>
            <person name="Ledsgaard L."/>
            <person name="Lin J."/>
            <person name="Lipzen A."/>
            <person name="Kuo A."/>
            <person name="Riley R."/>
            <person name="Mondo S."/>
            <person name="Labutti K."/>
            <person name="Haridas S."/>
            <person name="Pangalinan J."/>
            <person name="Salamov A.A."/>
            <person name="Simmons B.A."/>
            <person name="Magnuson J.K."/>
            <person name="Chen J."/>
            <person name="Drula E."/>
            <person name="Henrissat B."/>
            <person name="Wiebenga A."/>
            <person name="Lubbers R.J."/>
            <person name="Gomes A.C."/>
            <person name="Macurrencykelacurrency M.R."/>
            <person name="Stajich J."/>
            <person name="Grigoriev I.V."/>
            <person name="Mortensen U.H."/>
            <person name="De Vries R.P."/>
            <person name="Baker S.E."/>
            <person name="Andersen M.R."/>
        </authorList>
    </citation>
    <scope>NUCLEOTIDE SEQUENCE [LARGE SCALE GENOMIC DNA]</scope>
    <source>
        <strain evidence="3 4">CBS 449.75</strain>
    </source>
</reference>
<dbReference type="InterPro" id="IPR055492">
    <property type="entry name" value="DUF7064"/>
</dbReference>
<keyword evidence="4" id="KW-1185">Reference proteome</keyword>
<dbReference type="EMBL" id="JBFXLQ010000020">
    <property type="protein sequence ID" value="KAL2867237.1"/>
    <property type="molecule type" value="Genomic_DNA"/>
</dbReference>
<feature type="domain" description="DUF7064" evidence="2">
    <location>
        <begin position="100"/>
        <end position="218"/>
    </location>
</feature>
<feature type="compositionally biased region" description="Basic and acidic residues" evidence="1">
    <location>
        <begin position="1"/>
        <end position="16"/>
    </location>
</feature>
<dbReference type="RefSeq" id="XP_070886216.1">
    <property type="nucleotide sequence ID" value="XM_071032985.1"/>
</dbReference>
<sequence>MVQRADMRPGPSHDRNPTPQPDFVFNTKKIKTTHTPGIPLQQYRATLIGRGESFSQHDTGSHTQSAARYSTMTPWRHSHTPRDSATTPGACATDWWPFDWWPFDWVWTASHLEDGTGVHGVTVHVPPAPVLVGYIQGLRIPICELSGVDIVKEVAHVAPDCLPKIAIIGYSSEAAKKAVPHIKPRGQDPIKLLSPDGRLTLLPRLWAKVEAHDGRRGVS</sequence>
<protein>
    <recommendedName>
        <fullName evidence="2">DUF7064 domain-containing protein</fullName>
    </recommendedName>
</protein>
<evidence type="ECO:0000256" key="1">
    <source>
        <dbReference type="SAM" id="MobiDB-lite"/>
    </source>
</evidence>
<evidence type="ECO:0000313" key="3">
    <source>
        <dbReference type="EMBL" id="KAL2867237.1"/>
    </source>
</evidence>
<organism evidence="3 4">
    <name type="scientific">Aspergillus lucknowensis</name>
    <dbReference type="NCBI Taxonomy" id="176173"/>
    <lineage>
        <taxon>Eukaryota</taxon>
        <taxon>Fungi</taxon>
        <taxon>Dikarya</taxon>
        <taxon>Ascomycota</taxon>
        <taxon>Pezizomycotina</taxon>
        <taxon>Eurotiomycetes</taxon>
        <taxon>Eurotiomycetidae</taxon>
        <taxon>Eurotiales</taxon>
        <taxon>Aspergillaceae</taxon>
        <taxon>Aspergillus</taxon>
        <taxon>Aspergillus subgen. Nidulantes</taxon>
    </lineage>
</organism>